<dbReference type="Pfam" id="PF12804">
    <property type="entry name" value="NTP_transf_3"/>
    <property type="match status" value="1"/>
</dbReference>
<evidence type="ECO:0000259" key="1">
    <source>
        <dbReference type="Pfam" id="PF12804"/>
    </source>
</evidence>
<dbReference type="OrthoDB" id="247444at2"/>
<dbReference type="EMBL" id="CP001848">
    <property type="protein sequence ID" value="ADB17358.1"/>
    <property type="molecule type" value="Genomic_DNA"/>
</dbReference>
<name>D2R6Q8_PIRSD</name>
<dbReference type="Gene3D" id="3.90.550.10">
    <property type="entry name" value="Spore Coat Polysaccharide Biosynthesis Protein SpsA, Chain A"/>
    <property type="match status" value="1"/>
</dbReference>
<dbReference type="InterPro" id="IPR029044">
    <property type="entry name" value="Nucleotide-diphossugar_trans"/>
</dbReference>
<dbReference type="Proteomes" id="UP000001887">
    <property type="component" value="Chromosome"/>
</dbReference>
<accession>D2R6Q8</accession>
<dbReference type="HOGENOM" id="CLU_1089292_0_0_0"/>
<proteinExistence type="predicted"/>
<evidence type="ECO:0000313" key="3">
    <source>
        <dbReference type="Proteomes" id="UP000001887"/>
    </source>
</evidence>
<feature type="domain" description="MobA-like NTP transferase" evidence="1">
    <location>
        <begin position="29"/>
        <end position="171"/>
    </location>
</feature>
<dbReference type="eggNOG" id="COG1861">
    <property type="taxonomic scope" value="Bacteria"/>
</dbReference>
<evidence type="ECO:0000313" key="2">
    <source>
        <dbReference type="EMBL" id="ADB17358.1"/>
    </source>
</evidence>
<reference evidence="2 3" key="1">
    <citation type="journal article" date="2009" name="Stand. Genomic Sci.">
        <title>Complete genome sequence of Pirellula staleyi type strain (ATCC 27377).</title>
        <authorList>
            <person name="Clum A."/>
            <person name="Tindall B.J."/>
            <person name="Sikorski J."/>
            <person name="Ivanova N."/>
            <person name="Mavrommatis K."/>
            <person name="Lucas S."/>
            <person name="Glavina del Rio T."/>
            <person name="Nolan M."/>
            <person name="Chen F."/>
            <person name="Tice H."/>
            <person name="Pitluck S."/>
            <person name="Cheng J.F."/>
            <person name="Chertkov O."/>
            <person name="Brettin T."/>
            <person name="Han C."/>
            <person name="Detter J.C."/>
            <person name="Kuske C."/>
            <person name="Bruce D."/>
            <person name="Goodwin L."/>
            <person name="Ovchinikova G."/>
            <person name="Pati A."/>
            <person name="Mikhailova N."/>
            <person name="Chen A."/>
            <person name="Palaniappan K."/>
            <person name="Land M."/>
            <person name="Hauser L."/>
            <person name="Chang Y.J."/>
            <person name="Jeffries C.D."/>
            <person name="Chain P."/>
            <person name="Rohde M."/>
            <person name="Goker M."/>
            <person name="Bristow J."/>
            <person name="Eisen J.A."/>
            <person name="Markowitz V."/>
            <person name="Hugenholtz P."/>
            <person name="Kyrpides N.C."/>
            <person name="Klenk H.P."/>
            <person name="Lapidus A."/>
        </authorList>
    </citation>
    <scope>NUCLEOTIDE SEQUENCE [LARGE SCALE GENOMIC DNA]</scope>
    <source>
        <strain evidence="3">ATCC 27377 / DSM 6068 / ICPB 4128</strain>
    </source>
</reference>
<gene>
    <name evidence="2" type="ordered locus">Psta_2690</name>
</gene>
<dbReference type="STRING" id="530564.Psta_2690"/>
<keyword evidence="3" id="KW-1185">Reference proteome</keyword>
<protein>
    <submittedName>
        <fullName evidence="2">Spore coat polysaccharide biosynthesis protein F CMP-KDO synthetase-like protein</fullName>
    </submittedName>
</protein>
<sequence length="255" mass="28216">MYKTLGVVEALPSLVDGQSSLLRSIGKRRFAGKSLLEWIVRHATESHFLDRVVVLAGNDPVARSLAEVAPPDVTVYGCSAGDPLSRLAATATRFPAESIVRLSVSQPFVDADLIDRLISTAESDPATDYVSFAHADGRPAITTGTGVAAEWINVTALLEADRDADQPLDRQHPSRYLYRHPGHFHVRMLPLPKLLDRDDLRLAIQDELDWEFVQMLIDALGPDSLDWRVVASLLDRHPSLCQQMAARNFELAMQE</sequence>
<dbReference type="SUPFAM" id="SSF53448">
    <property type="entry name" value="Nucleotide-diphospho-sugar transferases"/>
    <property type="match status" value="1"/>
</dbReference>
<dbReference type="GO" id="GO:0016779">
    <property type="term" value="F:nucleotidyltransferase activity"/>
    <property type="evidence" value="ECO:0007669"/>
    <property type="project" value="UniProtKB-ARBA"/>
</dbReference>
<dbReference type="AlphaFoldDB" id="D2R6Q8"/>
<dbReference type="KEGG" id="psl:Psta_2690"/>
<dbReference type="InterPro" id="IPR025877">
    <property type="entry name" value="MobA-like_NTP_Trfase"/>
</dbReference>
<organism evidence="2 3">
    <name type="scientific">Pirellula staleyi (strain ATCC 27377 / DSM 6068 / ICPB 4128)</name>
    <name type="common">Pirella staleyi</name>
    <dbReference type="NCBI Taxonomy" id="530564"/>
    <lineage>
        <taxon>Bacteria</taxon>
        <taxon>Pseudomonadati</taxon>
        <taxon>Planctomycetota</taxon>
        <taxon>Planctomycetia</taxon>
        <taxon>Pirellulales</taxon>
        <taxon>Pirellulaceae</taxon>
        <taxon>Pirellula</taxon>
    </lineage>
</organism>